<dbReference type="InterPro" id="IPR010987">
    <property type="entry name" value="Glutathione-S-Trfase_C-like"/>
</dbReference>
<evidence type="ECO:0000259" key="1">
    <source>
        <dbReference type="PROSITE" id="PS50404"/>
    </source>
</evidence>
<dbReference type="InterPro" id="IPR004046">
    <property type="entry name" value="GST_C"/>
</dbReference>
<feature type="domain" description="GST C-terminal" evidence="2">
    <location>
        <begin position="86"/>
        <end position="209"/>
    </location>
</feature>
<dbReference type="PANTHER" id="PTHR44051">
    <property type="entry name" value="GLUTATHIONE S-TRANSFERASE-RELATED"/>
    <property type="match status" value="1"/>
</dbReference>
<dbReference type="PANTHER" id="PTHR44051:SF8">
    <property type="entry name" value="GLUTATHIONE S-TRANSFERASE GSTA"/>
    <property type="match status" value="1"/>
</dbReference>
<evidence type="ECO:0000259" key="2">
    <source>
        <dbReference type="PROSITE" id="PS50405"/>
    </source>
</evidence>
<dbReference type="Gene3D" id="1.20.1050.10">
    <property type="match status" value="1"/>
</dbReference>
<dbReference type="PROSITE" id="PS50405">
    <property type="entry name" value="GST_CTER"/>
    <property type="match status" value="1"/>
</dbReference>
<dbReference type="Proteomes" id="UP000051213">
    <property type="component" value="Unassembled WGS sequence"/>
</dbReference>
<feature type="domain" description="GST N-terminal" evidence="1">
    <location>
        <begin position="1"/>
        <end position="81"/>
    </location>
</feature>
<reference evidence="3 4" key="1">
    <citation type="submission" date="2015-10" db="EMBL/GenBank/DDBJ databases">
        <title>Metagenome-Assembled Genomes uncover a global brackish microbiome.</title>
        <authorList>
            <person name="Hugerth L.W."/>
            <person name="Larsson J."/>
            <person name="Alneberg J."/>
            <person name="Lindh M.V."/>
            <person name="Legrand C."/>
            <person name="Pinhassi J."/>
            <person name="Andersson A.F."/>
        </authorList>
    </citation>
    <scope>NUCLEOTIDE SEQUENCE [LARGE SCALE GENOMIC DNA]</scope>
    <source>
        <strain evidence="3">BACL26 MAG-121220-bin70</strain>
    </source>
</reference>
<name>A0A0R2U7V3_9GAMM</name>
<dbReference type="Pfam" id="PF13409">
    <property type="entry name" value="GST_N_2"/>
    <property type="match status" value="1"/>
</dbReference>
<proteinExistence type="predicted"/>
<dbReference type="PROSITE" id="PS50404">
    <property type="entry name" value="GST_NTER"/>
    <property type="match status" value="1"/>
</dbReference>
<dbReference type="InterPro" id="IPR040079">
    <property type="entry name" value="Glutathione_S-Trfase"/>
</dbReference>
<sequence>MKFYDCATAPSPRRVRVFMAEKNIHIETIQVDLGSGEQFSDEFKAINPLMEVPVLQLDDGSSISQVNAICQYLEEIYPDNPLYGRTPMERALVDSANNRVNAGGFMAGAEALRNSAPGMKNRALPGPHNYSQIPELAARGLQRIDNCFSDLNAHFESNQYMVEDYFSVADISAMVFIDFAKWVKKRVPEDHTNLARWYAEVSQRPSAKA</sequence>
<dbReference type="InterPro" id="IPR034345">
    <property type="entry name" value="Gtt2-like_N"/>
</dbReference>
<dbReference type="GO" id="GO:0016740">
    <property type="term" value="F:transferase activity"/>
    <property type="evidence" value="ECO:0007669"/>
    <property type="project" value="UniProtKB-KW"/>
</dbReference>
<dbReference type="AlphaFoldDB" id="A0A0R2U7V3"/>
<keyword evidence="3" id="KW-0808">Transferase</keyword>
<evidence type="ECO:0000313" key="3">
    <source>
        <dbReference type="EMBL" id="KRO95631.1"/>
    </source>
</evidence>
<dbReference type="Pfam" id="PF00043">
    <property type="entry name" value="GST_C"/>
    <property type="match status" value="1"/>
</dbReference>
<dbReference type="SUPFAM" id="SSF52833">
    <property type="entry name" value="Thioredoxin-like"/>
    <property type="match status" value="1"/>
</dbReference>
<dbReference type="SFLD" id="SFLDS00019">
    <property type="entry name" value="Glutathione_Transferase_(cytos"/>
    <property type="match status" value="1"/>
</dbReference>
<accession>A0A0R2U7V3</accession>
<protein>
    <submittedName>
        <fullName evidence="3">Glutathione S-transferase</fullName>
    </submittedName>
</protein>
<dbReference type="EMBL" id="LICA01000079">
    <property type="protein sequence ID" value="KRO95631.1"/>
    <property type="molecule type" value="Genomic_DNA"/>
</dbReference>
<dbReference type="InterPro" id="IPR036249">
    <property type="entry name" value="Thioredoxin-like_sf"/>
</dbReference>
<dbReference type="CDD" id="cd03051">
    <property type="entry name" value="GST_N_GTT2_like"/>
    <property type="match status" value="1"/>
</dbReference>
<dbReference type="Gene3D" id="3.40.30.10">
    <property type="entry name" value="Glutaredoxin"/>
    <property type="match status" value="1"/>
</dbReference>
<dbReference type="InterPro" id="IPR036282">
    <property type="entry name" value="Glutathione-S-Trfase_C_sf"/>
</dbReference>
<comment type="caution">
    <text evidence="3">The sequence shown here is derived from an EMBL/GenBank/DDBJ whole genome shotgun (WGS) entry which is preliminary data.</text>
</comment>
<dbReference type="InterPro" id="IPR004045">
    <property type="entry name" value="Glutathione_S-Trfase_N"/>
</dbReference>
<dbReference type="SFLD" id="SFLDG00358">
    <property type="entry name" value="Main_(cytGST)"/>
    <property type="match status" value="1"/>
</dbReference>
<gene>
    <name evidence="3" type="ORF">ABS24_00970</name>
</gene>
<evidence type="ECO:0000313" key="4">
    <source>
        <dbReference type="Proteomes" id="UP000051213"/>
    </source>
</evidence>
<organism evidence="3 4">
    <name type="scientific">SAR92 bacterium BACL26 MAG-121220-bin70</name>
    <dbReference type="NCBI Taxonomy" id="1655626"/>
    <lineage>
        <taxon>Bacteria</taxon>
        <taxon>Pseudomonadati</taxon>
        <taxon>Pseudomonadota</taxon>
        <taxon>Gammaproteobacteria</taxon>
        <taxon>Cellvibrionales</taxon>
        <taxon>Porticoccaceae</taxon>
        <taxon>SAR92 clade</taxon>
    </lineage>
</organism>
<dbReference type="SUPFAM" id="SSF47616">
    <property type="entry name" value="GST C-terminal domain-like"/>
    <property type="match status" value="1"/>
</dbReference>